<dbReference type="Proteomes" id="UP000186583">
    <property type="component" value="Unassembled WGS sequence"/>
</dbReference>
<dbReference type="AlphaFoldDB" id="A0A1Q8RLQ9"/>
<sequence>MASRRIFVIGATGAQGLPVCRGLVKDGAYSLRILTRDPSSARAQELLKLGDVELVEGTFANEADLRKGFSGCWGAFINIDGFNCGEKDETYWTIRAYELAVELGIKFFVYGGVRYGYRDGGYDPKFRCGHVDAKGRLGEWMLLQRKYNDMAVAIYSTGPYAEMTISSQTVMTPHVEDGVVTWRVPLGDGEVPIVSLDDGEYYVRWLFDHPERSDGMELKVAIEHIGFAALASAFTKVTGKPAKYIDTPADVYFSYIPYAQQPAGYNADPNDPATMTFKDNFSGWWQLWRNSAGNKGVIQRDYALLDEIYPGRIKTAEEFFRREEEKRRAAGLETIFESMVSGTLAPALKLSEDGREGKL</sequence>
<evidence type="ECO:0000256" key="1">
    <source>
        <dbReference type="ARBA" id="ARBA00006328"/>
    </source>
</evidence>
<name>A0A1Q8RLQ9_9PEZI</name>
<feature type="domain" description="NmrA-like" evidence="3">
    <location>
        <begin position="4"/>
        <end position="257"/>
    </location>
</feature>
<comment type="similarity">
    <text evidence="1">Belongs to the NmrA-type oxidoreductase family.</text>
</comment>
<keyword evidence="2" id="KW-0521">NADP</keyword>
<dbReference type="PANTHER" id="PTHR42748:SF14">
    <property type="entry name" value="SNOAL-LIKE DOMAIN-CONTAINING PROTEIN"/>
    <property type="match status" value="1"/>
</dbReference>
<dbReference type="OrthoDB" id="300709at2759"/>
<dbReference type="Gene3D" id="3.90.25.10">
    <property type="entry name" value="UDP-galactose 4-epimerase, domain 1"/>
    <property type="match status" value="1"/>
</dbReference>
<dbReference type="STRING" id="708187.A0A1Q8RLQ9"/>
<proteinExistence type="inferred from homology"/>
<protein>
    <submittedName>
        <fullName evidence="4">NmrA-like family domain-containing protein 1-like protein 3</fullName>
    </submittedName>
</protein>
<comment type="caution">
    <text evidence="4">The sequence shown here is derived from an EMBL/GenBank/DDBJ whole genome shotgun (WGS) entry which is preliminary data.</text>
</comment>
<dbReference type="GO" id="GO:0005634">
    <property type="term" value="C:nucleus"/>
    <property type="evidence" value="ECO:0007669"/>
    <property type="project" value="TreeGrafter"/>
</dbReference>
<dbReference type="InterPro" id="IPR051164">
    <property type="entry name" value="NmrA-like_oxidored"/>
</dbReference>
<dbReference type="PANTHER" id="PTHR42748">
    <property type="entry name" value="NITROGEN METABOLITE REPRESSION PROTEIN NMRA FAMILY MEMBER"/>
    <property type="match status" value="1"/>
</dbReference>
<gene>
    <name evidence="4" type="ORF">CCHL11_04385</name>
</gene>
<dbReference type="InterPro" id="IPR008030">
    <property type="entry name" value="NmrA-like"/>
</dbReference>
<evidence type="ECO:0000259" key="3">
    <source>
        <dbReference type="Pfam" id="PF05368"/>
    </source>
</evidence>
<keyword evidence="5" id="KW-1185">Reference proteome</keyword>
<dbReference type="EMBL" id="MPGH01000181">
    <property type="protein sequence ID" value="OLN85231.1"/>
    <property type="molecule type" value="Genomic_DNA"/>
</dbReference>
<dbReference type="Pfam" id="PF05368">
    <property type="entry name" value="NmrA"/>
    <property type="match status" value="1"/>
</dbReference>
<evidence type="ECO:0000256" key="2">
    <source>
        <dbReference type="ARBA" id="ARBA00022857"/>
    </source>
</evidence>
<accession>A0A1Q8RLQ9</accession>
<evidence type="ECO:0000313" key="4">
    <source>
        <dbReference type="EMBL" id="OLN85231.1"/>
    </source>
</evidence>
<dbReference type="SUPFAM" id="SSF51735">
    <property type="entry name" value="NAD(P)-binding Rossmann-fold domains"/>
    <property type="match status" value="1"/>
</dbReference>
<evidence type="ECO:0000313" key="5">
    <source>
        <dbReference type="Proteomes" id="UP000186583"/>
    </source>
</evidence>
<reference evidence="4 5" key="1">
    <citation type="submission" date="2016-11" db="EMBL/GenBank/DDBJ databases">
        <title>Draft Genome Assembly of Colletotrichum chlorophyti a pathogen of herbaceous plants.</title>
        <authorList>
            <person name="Gan P."/>
            <person name="Narusaka M."/>
            <person name="Tsushima A."/>
            <person name="Narusaka Y."/>
            <person name="Takano Y."/>
            <person name="Shirasu K."/>
        </authorList>
    </citation>
    <scope>NUCLEOTIDE SEQUENCE [LARGE SCALE GENOMIC DNA]</scope>
    <source>
        <strain evidence="4 5">NTL11</strain>
    </source>
</reference>
<organism evidence="4 5">
    <name type="scientific">Colletotrichum chlorophyti</name>
    <dbReference type="NCBI Taxonomy" id="708187"/>
    <lineage>
        <taxon>Eukaryota</taxon>
        <taxon>Fungi</taxon>
        <taxon>Dikarya</taxon>
        <taxon>Ascomycota</taxon>
        <taxon>Pezizomycotina</taxon>
        <taxon>Sordariomycetes</taxon>
        <taxon>Hypocreomycetidae</taxon>
        <taxon>Glomerellales</taxon>
        <taxon>Glomerellaceae</taxon>
        <taxon>Colletotrichum</taxon>
    </lineage>
</organism>
<dbReference type="InterPro" id="IPR036291">
    <property type="entry name" value="NAD(P)-bd_dom_sf"/>
</dbReference>
<dbReference type="Gene3D" id="3.40.50.720">
    <property type="entry name" value="NAD(P)-binding Rossmann-like Domain"/>
    <property type="match status" value="1"/>
</dbReference>